<accession>A0A8S2AJ34</accession>
<keyword evidence="2" id="KW-1185">Reference proteome</keyword>
<protein>
    <submittedName>
        <fullName evidence="1">Uncharacterized protein</fullName>
    </submittedName>
</protein>
<evidence type="ECO:0000313" key="2">
    <source>
        <dbReference type="Proteomes" id="UP000682877"/>
    </source>
</evidence>
<evidence type="ECO:0000313" key="1">
    <source>
        <dbReference type="EMBL" id="CAE6076192.1"/>
    </source>
</evidence>
<name>A0A8S2AJ34_ARAAE</name>
<dbReference type="EMBL" id="LR999455">
    <property type="protein sequence ID" value="CAE6076192.1"/>
    <property type="molecule type" value="Genomic_DNA"/>
</dbReference>
<dbReference type="PANTHER" id="PTHR33649">
    <property type="entry name" value="PAR1 PROTEIN"/>
    <property type="match status" value="1"/>
</dbReference>
<reference evidence="1" key="1">
    <citation type="submission" date="2021-01" db="EMBL/GenBank/DDBJ databases">
        <authorList>
            <person name="Bezrukov I."/>
        </authorList>
    </citation>
    <scope>NUCLEOTIDE SEQUENCE</scope>
</reference>
<dbReference type="AlphaFoldDB" id="A0A8S2AJ34"/>
<dbReference type="Proteomes" id="UP000682877">
    <property type="component" value="Chromosome 5"/>
</dbReference>
<dbReference type="Pfam" id="PF06521">
    <property type="entry name" value="PAR1"/>
    <property type="match status" value="1"/>
</dbReference>
<sequence>MCSFSISASGKRCILETANVAGEFTCRTSAVDVEGIVNHVETDECVAACGVDRKTVGISSDTLMEAGFAAKLCSSACLDFCPNILDLYFNLAAGEGVFLPDLCDAQRMNPHRSMLEFLSSGSAPGPVSEVAPGPVSEDVSSPALAPAPMASIYAYGNKNKIVDGLEPSAVIAEHETEGDAYNTSDPDNMDYRGAASIYEDENQVKDKLPPQVVVNHSPGDKNARLRKILVNMFTWAMDNSSPANVMLILGDIREHNTFLAAINSLNMKCFNVLFAQPENKSVPPNFPISTKCLWETLSVGDLLIVQTEPVDNTLEGGRKSHIKFYFAC</sequence>
<dbReference type="PANTHER" id="PTHR33649:SF4">
    <property type="entry name" value="PAR1 PROTEIN"/>
    <property type="match status" value="1"/>
</dbReference>
<dbReference type="InterPro" id="IPR009489">
    <property type="entry name" value="PAR1"/>
</dbReference>
<organism evidence="1 2">
    <name type="scientific">Arabidopsis arenosa</name>
    <name type="common">Sand rock-cress</name>
    <name type="synonym">Cardaminopsis arenosa</name>
    <dbReference type="NCBI Taxonomy" id="38785"/>
    <lineage>
        <taxon>Eukaryota</taxon>
        <taxon>Viridiplantae</taxon>
        <taxon>Streptophyta</taxon>
        <taxon>Embryophyta</taxon>
        <taxon>Tracheophyta</taxon>
        <taxon>Spermatophyta</taxon>
        <taxon>Magnoliopsida</taxon>
        <taxon>eudicotyledons</taxon>
        <taxon>Gunneridae</taxon>
        <taxon>Pentapetalae</taxon>
        <taxon>rosids</taxon>
        <taxon>malvids</taxon>
        <taxon>Brassicales</taxon>
        <taxon>Brassicaceae</taxon>
        <taxon>Camelineae</taxon>
        <taxon>Arabidopsis</taxon>
    </lineage>
</organism>
<proteinExistence type="predicted"/>
<gene>
    <name evidence="1" type="ORF">AARE701A_LOCUS13349</name>
</gene>